<dbReference type="EMBL" id="QSEP01000031">
    <property type="protein sequence ID" value="RGZ83244.1"/>
    <property type="molecule type" value="Genomic_DNA"/>
</dbReference>
<name>A0A413PYD5_9FIRM</name>
<organism evidence="2 3">
    <name type="scientific">Anaerobutyricum hallii</name>
    <dbReference type="NCBI Taxonomy" id="39488"/>
    <lineage>
        <taxon>Bacteria</taxon>
        <taxon>Bacillati</taxon>
        <taxon>Bacillota</taxon>
        <taxon>Clostridia</taxon>
        <taxon>Lachnospirales</taxon>
        <taxon>Lachnospiraceae</taxon>
        <taxon>Anaerobutyricum</taxon>
    </lineage>
</organism>
<evidence type="ECO:0000256" key="1">
    <source>
        <dbReference type="SAM" id="Phobius"/>
    </source>
</evidence>
<sequence>MKKKNITLVFVTIIFSIIVGVIIGKSLLKYKEGEPDVVGSFSMNRDENLTVVANRKNISDKEAFARLLLKMYKENSFHSIKFSTDHGYATSLDMTVYSWKEDIENGESIMQIEFRPIEYGKDYDVDSNPDKYVLFIDGKEIID</sequence>
<dbReference type="RefSeq" id="WP_118329303.1">
    <property type="nucleotide sequence ID" value="NZ_QSEP01000031.1"/>
</dbReference>
<comment type="caution">
    <text evidence="2">The sequence shown here is derived from an EMBL/GenBank/DDBJ whole genome shotgun (WGS) entry which is preliminary data.</text>
</comment>
<keyword evidence="1" id="KW-1133">Transmembrane helix</keyword>
<accession>A0A413PYD5</accession>
<dbReference type="Proteomes" id="UP000286561">
    <property type="component" value="Unassembled WGS sequence"/>
</dbReference>
<feature type="transmembrane region" description="Helical" evidence="1">
    <location>
        <begin position="6"/>
        <end position="24"/>
    </location>
</feature>
<keyword evidence="1" id="KW-0472">Membrane</keyword>
<reference evidence="2 3" key="1">
    <citation type="submission" date="2018-08" db="EMBL/GenBank/DDBJ databases">
        <title>A genome reference for cultivated species of the human gut microbiota.</title>
        <authorList>
            <person name="Zou Y."/>
            <person name="Xue W."/>
            <person name="Luo G."/>
        </authorList>
    </citation>
    <scope>NUCLEOTIDE SEQUENCE [LARGE SCALE GENOMIC DNA]</scope>
    <source>
        <strain evidence="2 3">AM48-23BH</strain>
    </source>
</reference>
<evidence type="ECO:0000313" key="2">
    <source>
        <dbReference type="EMBL" id="RGZ83244.1"/>
    </source>
</evidence>
<dbReference type="AlphaFoldDB" id="A0A413PYD5"/>
<proteinExistence type="predicted"/>
<evidence type="ECO:0000313" key="3">
    <source>
        <dbReference type="Proteomes" id="UP000286561"/>
    </source>
</evidence>
<protein>
    <submittedName>
        <fullName evidence="2">Uncharacterized protein</fullName>
    </submittedName>
</protein>
<keyword evidence="1" id="KW-0812">Transmembrane</keyword>
<gene>
    <name evidence="2" type="ORF">DW972_06800</name>
</gene>